<keyword evidence="4" id="KW-1185">Reference proteome</keyword>
<proteinExistence type="predicted"/>
<dbReference type="Proteomes" id="UP000752297">
    <property type="component" value="Unassembled WGS sequence"/>
</dbReference>
<feature type="domain" description="Tape measure protein N-terminal" evidence="2">
    <location>
        <begin position="76"/>
        <end position="263"/>
    </location>
</feature>
<gene>
    <name evidence="3" type="ORF">KUG47_12165</name>
</gene>
<feature type="compositionally biased region" description="Basic and acidic residues" evidence="1">
    <location>
        <begin position="420"/>
        <end position="429"/>
    </location>
</feature>
<organism evidence="3 4">
    <name type="scientific">Falsochrobactrum tianjinense</name>
    <dbReference type="NCBI Taxonomy" id="2706015"/>
    <lineage>
        <taxon>Bacteria</taxon>
        <taxon>Pseudomonadati</taxon>
        <taxon>Pseudomonadota</taxon>
        <taxon>Alphaproteobacteria</taxon>
        <taxon>Hyphomicrobiales</taxon>
        <taxon>Brucellaceae</taxon>
        <taxon>Falsochrobactrum</taxon>
    </lineage>
</organism>
<sequence>MVVADKVIVELQAKKDRFNADVLNAQRRFETSMDRMARSALRTEAVVLRSSRLMARGLNAAFVAIGGVAGTKYLIDSSLRIENALKVAGLAGRELESVYQQLYVSAQRNAAPIETLVTLYGRAALVQKELGVSTQELLSFTDNVAVALRVAGSDAQSASGALLQLSQALGSGIVRAEEFNSILEGAQPIAQAAAAGIKEAGGSVARLRQLVVDGKVSSEAFFRGFEVGAPILQQKVSGAVLTIDQRLTNLKTSLIDAAKRFNNSSQAANTFGSAIDNVANFVNGIDFDGLIKEINRVVNAFVQAQNQATNFANDVGNYFGLDSVGEFLTGGQAQSSYLGGALTITSQKVIQDRIEGAFDGVTPAIDDAVSEALKKKYGGKQPQLPKVTETVNSPGFTPISLEDYAVEDDKKKKKRGQRTPAERFDDDVQRANDRTAALIAETEAMRQLNPLIDDYGFAMEKARIEQELLNAAQQAGVEITPKLRAEIAQTAEQWALATAEANQLAEAQDKIRQRAEEWQDAQKDAVRGIVDDLVAGKSAAEAFANALQKIIDKLLDMAFDDLFTGIFKGGFKLFSSGGVVKAASGGLIRGPGGPTSDSIPARLSDGEFVVNAAATKQNRALLEAINSGRTLALAGGGIASLRAPTMPVLPTQGQVNSVQSEPTININIASASGDDYIRAVVSDGVNQGLRQYDKSGPMRFARDSKQASRRGLVR</sequence>
<protein>
    <submittedName>
        <fullName evidence="3">Tape measure protein</fullName>
    </submittedName>
</protein>
<dbReference type="AlphaFoldDB" id="A0A949PQ87"/>
<dbReference type="NCBIfam" id="TIGR02675">
    <property type="entry name" value="tape_meas_nterm"/>
    <property type="match status" value="1"/>
</dbReference>
<evidence type="ECO:0000256" key="1">
    <source>
        <dbReference type="SAM" id="MobiDB-lite"/>
    </source>
</evidence>
<dbReference type="InterPro" id="IPR013491">
    <property type="entry name" value="Tape_meas_N"/>
</dbReference>
<dbReference type="Pfam" id="PF20155">
    <property type="entry name" value="TMP_3"/>
    <property type="match status" value="1"/>
</dbReference>
<evidence type="ECO:0000313" key="4">
    <source>
        <dbReference type="Proteomes" id="UP000752297"/>
    </source>
</evidence>
<feature type="region of interest" description="Disordered" evidence="1">
    <location>
        <begin position="407"/>
        <end position="429"/>
    </location>
</feature>
<comment type="caution">
    <text evidence="3">The sequence shown here is derived from an EMBL/GenBank/DDBJ whole genome shotgun (WGS) entry which is preliminary data.</text>
</comment>
<name>A0A949PQ87_9HYPH</name>
<dbReference type="EMBL" id="JAHRVA010000005">
    <property type="protein sequence ID" value="MBV2144249.1"/>
    <property type="molecule type" value="Genomic_DNA"/>
</dbReference>
<evidence type="ECO:0000259" key="2">
    <source>
        <dbReference type="Pfam" id="PF20155"/>
    </source>
</evidence>
<accession>A0A949PQ87</accession>
<evidence type="ECO:0000313" key="3">
    <source>
        <dbReference type="EMBL" id="MBV2144249.1"/>
    </source>
</evidence>
<reference evidence="3 4" key="1">
    <citation type="submission" date="2021-06" db="EMBL/GenBank/DDBJ databases">
        <title>Falsochrobactrum tianjin sp.nov., a new petroleum-degrading bacteria isolated from oily soils.</title>
        <authorList>
            <person name="Chen G."/>
            <person name="Chen H."/>
            <person name="Tian J."/>
            <person name="Qing J."/>
            <person name="Zhong L."/>
            <person name="Ma W."/>
            <person name="Song Y."/>
            <person name="Cui X."/>
            <person name="Yan B."/>
        </authorList>
    </citation>
    <scope>NUCLEOTIDE SEQUENCE [LARGE SCALE GENOMIC DNA]</scope>
    <source>
        <strain evidence="3 4">TDYN1</strain>
    </source>
</reference>
<dbReference type="RefSeq" id="WP_217678250.1">
    <property type="nucleotide sequence ID" value="NZ_JAHRVA010000005.1"/>
</dbReference>